<reference evidence="2 3" key="1">
    <citation type="journal article" date="2015" name="Front. Microbiol.">
        <title>Genome sequence of the plant growth promoting endophytic yeast Rhodotorula graminis WP1.</title>
        <authorList>
            <person name="Firrincieli A."/>
            <person name="Otillar R."/>
            <person name="Salamov A."/>
            <person name="Schmutz J."/>
            <person name="Khan Z."/>
            <person name="Redman R.S."/>
            <person name="Fleck N.D."/>
            <person name="Lindquist E."/>
            <person name="Grigoriev I.V."/>
            <person name="Doty S.L."/>
        </authorList>
    </citation>
    <scope>NUCLEOTIDE SEQUENCE [LARGE SCALE GENOMIC DNA]</scope>
    <source>
        <strain evidence="2 3">WP1</strain>
    </source>
</reference>
<protein>
    <recommendedName>
        <fullName evidence="4">Secreted protein</fullName>
    </recommendedName>
</protein>
<dbReference type="RefSeq" id="XP_018268854.1">
    <property type="nucleotide sequence ID" value="XM_018419102.1"/>
</dbReference>
<keyword evidence="3" id="KW-1185">Reference proteome</keyword>
<keyword evidence="1" id="KW-0732">Signal</keyword>
<evidence type="ECO:0000256" key="1">
    <source>
        <dbReference type="SAM" id="SignalP"/>
    </source>
</evidence>
<proteinExistence type="predicted"/>
<evidence type="ECO:0000313" key="3">
    <source>
        <dbReference type="Proteomes" id="UP000053890"/>
    </source>
</evidence>
<dbReference type="GeneID" id="28979548"/>
<name>A0A0N8PZN3_RHOGW</name>
<evidence type="ECO:0000313" key="2">
    <source>
        <dbReference type="EMBL" id="KPV72805.1"/>
    </source>
</evidence>
<evidence type="ECO:0008006" key="4">
    <source>
        <dbReference type="Google" id="ProtNLM"/>
    </source>
</evidence>
<feature type="signal peptide" evidence="1">
    <location>
        <begin position="1"/>
        <end position="19"/>
    </location>
</feature>
<organism evidence="2 3">
    <name type="scientific">Rhodotorula graminis (strain WP1)</name>
    <dbReference type="NCBI Taxonomy" id="578459"/>
    <lineage>
        <taxon>Eukaryota</taxon>
        <taxon>Fungi</taxon>
        <taxon>Dikarya</taxon>
        <taxon>Basidiomycota</taxon>
        <taxon>Pucciniomycotina</taxon>
        <taxon>Microbotryomycetes</taxon>
        <taxon>Sporidiobolales</taxon>
        <taxon>Sporidiobolaceae</taxon>
        <taxon>Rhodotorula</taxon>
    </lineage>
</organism>
<feature type="chain" id="PRO_5006029390" description="Secreted protein" evidence="1">
    <location>
        <begin position="20"/>
        <end position="134"/>
    </location>
</feature>
<gene>
    <name evidence="2" type="ORF">RHOBADRAFT_66867</name>
</gene>
<sequence>MSYALRSVLSFFLAAISAADLPSRPRVCRLPPACASTLGQLTRTRLPQRNAGAAGQGEEPDLLLVGALSGVGLGNRHNSPISTSFSAVLLSIDSTHLPLLPSPLLPLHTLLHLPPLGQRVADRSTWVCRRPQAT</sequence>
<dbReference type="EMBL" id="KQ474085">
    <property type="protein sequence ID" value="KPV72805.1"/>
    <property type="molecule type" value="Genomic_DNA"/>
</dbReference>
<dbReference type="Proteomes" id="UP000053890">
    <property type="component" value="Unassembled WGS sequence"/>
</dbReference>
<dbReference type="AlphaFoldDB" id="A0A0N8PZN3"/>
<accession>A0A0N8PZN3</accession>